<dbReference type="Proteomes" id="UP000022910">
    <property type="component" value="Unassembled WGS sequence"/>
</dbReference>
<name>A0A015LQU3_RHIIW</name>
<dbReference type="AlphaFoldDB" id="A0A015LQU3"/>
<proteinExistence type="predicted"/>
<dbReference type="InterPro" id="IPR036047">
    <property type="entry name" value="F-box-like_dom_sf"/>
</dbReference>
<dbReference type="EMBL" id="JEMT01012592">
    <property type="protein sequence ID" value="EXX75086.1"/>
    <property type="molecule type" value="Genomic_DNA"/>
</dbReference>
<organism evidence="2 3">
    <name type="scientific">Rhizophagus irregularis (strain DAOM 197198w)</name>
    <name type="common">Glomus intraradices</name>
    <dbReference type="NCBI Taxonomy" id="1432141"/>
    <lineage>
        <taxon>Eukaryota</taxon>
        <taxon>Fungi</taxon>
        <taxon>Fungi incertae sedis</taxon>
        <taxon>Mucoromycota</taxon>
        <taxon>Glomeromycotina</taxon>
        <taxon>Glomeromycetes</taxon>
        <taxon>Glomerales</taxon>
        <taxon>Glomeraceae</taxon>
        <taxon>Rhizophagus</taxon>
    </lineage>
</organism>
<dbReference type="InterPro" id="IPR001810">
    <property type="entry name" value="F-box_dom"/>
</dbReference>
<dbReference type="SMART" id="SM00256">
    <property type="entry name" value="FBOX"/>
    <property type="match status" value="1"/>
</dbReference>
<sequence length="220" mass="26587">MASTLPFEILIEIFSYLHPKDLYSLSLVCKRYRTLLWSKISTTTQDIWRTSRIRYILHPTFDPPEKMSEQQYNYLLMVVNSCQFCGECCRYKLAMHWEFRIFCCHDCLLQRCISRNSLMNDWKVSGELLACLQQVITPPRSKQKLFLVSDIIKTLSEYHDIEAENKRLIWIQEKQSYINNMIREHKKYKAQFELIRYSNSERIQRLLNRFKFYKHTSTLV</sequence>
<feature type="domain" description="F-box" evidence="1">
    <location>
        <begin position="1"/>
        <end position="51"/>
    </location>
</feature>
<dbReference type="HOGENOM" id="CLU_091793_0_0_1"/>
<accession>A0A015LQU3</accession>
<dbReference type="CDD" id="cd09917">
    <property type="entry name" value="F-box_SF"/>
    <property type="match status" value="1"/>
</dbReference>
<evidence type="ECO:0000313" key="2">
    <source>
        <dbReference type="EMBL" id="EXX75086.1"/>
    </source>
</evidence>
<gene>
    <name evidence="2" type="ORF">RirG_044910</name>
</gene>
<reference evidence="2 3" key="1">
    <citation type="submission" date="2014-02" db="EMBL/GenBank/DDBJ databases">
        <title>Single nucleus genome sequencing reveals high similarity among nuclei of an endomycorrhizal fungus.</title>
        <authorList>
            <person name="Lin K."/>
            <person name="Geurts R."/>
            <person name="Zhang Z."/>
            <person name="Limpens E."/>
            <person name="Saunders D.G."/>
            <person name="Mu D."/>
            <person name="Pang E."/>
            <person name="Cao H."/>
            <person name="Cha H."/>
            <person name="Lin T."/>
            <person name="Zhou Q."/>
            <person name="Shang Y."/>
            <person name="Li Y."/>
            <person name="Ivanov S."/>
            <person name="Sharma T."/>
            <person name="Velzen R.V."/>
            <person name="Ruijter N.D."/>
            <person name="Aanen D.K."/>
            <person name="Win J."/>
            <person name="Kamoun S."/>
            <person name="Bisseling T."/>
            <person name="Huang S."/>
        </authorList>
    </citation>
    <scope>NUCLEOTIDE SEQUENCE [LARGE SCALE GENOMIC DNA]</scope>
    <source>
        <strain evidence="3">DAOM197198w</strain>
    </source>
</reference>
<dbReference type="SUPFAM" id="SSF81383">
    <property type="entry name" value="F-box domain"/>
    <property type="match status" value="1"/>
</dbReference>
<protein>
    <recommendedName>
        <fullName evidence="1">F-box domain-containing protein</fullName>
    </recommendedName>
</protein>
<evidence type="ECO:0000259" key="1">
    <source>
        <dbReference type="PROSITE" id="PS50181"/>
    </source>
</evidence>
<keyword evidence="3" id="KW-1185">Reference proteome</keyword>
<evidence type="ECO:0000313" key="3">
    <source>
        <dbReference type="Proteomes" id="UP000022910"/>
    </source>
</evidence>
<comment type="caution">
    <text evidence="2">The sequence shown here is derived from an EMBL/GenBank/DDBJ whole genome shotgun (WGS) entry which is preliminary data.</text>
</comment>
<dbReference type="OrthoDB" id="2322499at2759"/>
<dbReference type="Gene3D" id="1.20.1280.50">
    <property type="match status" value="1"/>
</dbReference>
<dbReference type="Pfam" id="PF12937">
    <property type="entry name" value="F-box-like"/>
    <property type="match status" value="1"/>
</dbReference>
<dbReference type="PROSITE" id="PS50181">
    <property type="entry name" value="FBOX"/>
    <property type="match status" value="1"/>
</dbReference>